<sequence length="51" mass="6013">MLSNKLDSSSNAIIVHKKANQRLYFLRKLENLRVDKTIMMFYQSLIQSVLL</sequence>
<feature type="domain" description="Alkylated DNA repair protein AlkB homologue 8 N-terminal" evidence="1">
    <location>
        <begin position="11"/>
        <end position="48"/>
    </location>
</feature>
<proteinExistence type="predicted"/>
<gene>
    <name evidence="2" type="ORF">HOLleu_27956</name>
</gene>
<dbReference type="GO" id="GO:0016706">
    <property type="term" value="F:2-oxoglutarate-dependent dioxygenase activity"/>
    <property type="evidence" value="ECO:0007669"/>
    <property type="project" value="InterPro"/>
</dbReference>
<name>A0A9Q1H3L7_HOLLE</name>
<evidence type="ECO:0000313" key="2">
    <source>
        <dbReference type="EMBL" id="KAJ8031275.1"/>
    </source>
</evidence>
<dbReference type="EMBL" id="JAIZAY010000013">
    <property type="protein sequence ID" value="KAJ8031275.1"/>
    <property type="molecule type" value="Genomic_DNA"/>
</dbReference>
<evidence type="ECO:0000313" key="3">
    <source>
        <dbReference type="Proteomes" id="UP001152320"/>
    </source>
</evidence>
<dbReference type="AlphaFoldDB" id="A0A9Q1H3L7"/>
<evidence type="ECO:0000259" key="1">
    <source>
        <dbReference type="Pfam" id="PF09004"/>
    </source>
</evidence>
<dbReference type="Pfam" id="PF09004">
    <property type="entry name" value="ALKBH8_N"/>
    <property type="match status" value="1"/>
</dbReference>
<dbReference type="GO" id="GO:0008168">
    <property type="term" value="F:methyltransferase activity"/>
    <property type="evidence" value="ECO:0007669"/>
    <property type="project" value="InterPro"/>
</dbReference>
<reference evidence="2" key="1">
    <citation type="submission" date="2021-10" db="EMBL/GenBank/DDBJ databases">
        <title>Tropical sea cucumber genome reveals ecological adaptation and Cuvierian tubules defense mechanism.</title>
        <authorList>
            <person name="Chen T."/>
        </authorList>
    </citation>
    <scope>NUCLEOTIDE SEQUENCE</scope>
    <source>
        <strain evidence="2">Nanhai2018</strain>
        <tissue evidence="2">Muscle</tissue>
    </source>
</reference>
<organism evidence="2 3">
    <name type="scientific">Holothuria leucospilota</name>
    <name type="common">Black long sea cucumber</name>
    <name type="synonym">Mertensiothuria leucospilota</name>
    <dbReference type="NCBI Taxonomy" id="206669"/>
    <lineage>
        <taxon>Eukaryota</taxon>
        <taxon>Metazoa</taxon>
        <taxon>Echinodermata</taxon>
        <taxon>Eleutherozoa</taxon>
        <taxon>Echinozoa</taxon>
        <taxon>Holothuroidea</taxon>
        <taxon>Aspidochirotacea</taxon>
        <taxon>Aspidochirotida</taxon>
        <taxon>Holothuriidae</taxon>
        <taxon>Holothuria</taxon>
    </lineage>
</organism>
<comment type="caution">
    <text evidence="2">The sequence shown here is derived from an EMBL/GenBank/DDBJ whole genome shotgun (WGS) entry which is preliminary data.</text>
</comment>
<keyword evidence="3" id="KW-1185">Reference proteome</keyword>
<dbReference type="OrthoDB" id="10037236at2759"/>
<accession>A0A9Q1H3L7</accession>
<dbReference type="InterPro" id="IPR015095">
    <property type="entry name" value="AlkB_hom8_N"/>
</dbReference>
<protein>
    <recommendedName>
        <fullName evidence="1">Alkylated DNA repair protein AlkB homologue 8 N-terminal domain-containing protein</fullName>
    </recommendedName>
</protein>
<dbReference type="Proteomes" id="UP001152320">
    <property type="component" value="Chromosome 13"/>
</dbReference>